<evidence type="ECO:0000313" key="1">
    <source>
        <dbReference type="EMBL" id="AGI65905.1"/>
    </source>
</evidence>
<proteinExistence type="predicted"/>
<organism evidence="1 2">
    <name type="scientific">Octadecabacter antarcticus 307</name>
    <dbReference type="NCBI Taxonomy" id="391626"/>
    <lineage>
        <taxon>Bacteria</taxon>
        <taxon>Pseudomonadati</taxon>
        <taxon>Pseudomonadota</taxon>
        <taxon>Alphaproteobacteria</taxon>
        <taxon>Rhodobacterales</taxon>
        <taxon>Roseobacteraceae</taxon>
        <taxon>Octadecabacter</taxon>
    </lineage>
</organism>
<dbReference type="KEGG" id="oat:OAN307_c01340"/>
<accession>M9R820</accession>
<keyword evidence="2" id="KW-1185">Reference proteome</keyword>
<dbReference type="Proteomes" id="UP000005307">
    <property type="component" value="Chromosome"/>
</dbReference>
<reference evidence="1 2" key="1">
    <citation type="journal article" date="2013" name="PLoS ONE">
        <title>Poles Apart: Arctic and Antarctic Octadecabacter strains Share High Genome Plasticity and a New Type of Xanthorhodopsin.</title>
        <authorList>
            <person name="Vollmers J."/>
            <person name="Voget S."/>
            <person name="Dietrich S."/>
            <person name="Gollnow K."/>
            <person name="Smits M."/>
            <person name="Meyer K."/>
            <person name="Brinkhoff T."/>
            <person name="Simon M."/>
            <person name="Daniel R."/>
        </authorList>
    </citation>
    <scope>NUCLEOTIDE SEQUENCE [LARGE SCALE GENOMIC DNA]</scope>
    <source>
        <strain evidence="1 2">307</strain>
    </source>
</reference>
<dbReference type="AlphaFoldDB" id="M9R820"/>
<dbReference type="EMBL" id="CP003740">
    <property type="protein sequence ID" value="AGI65905.1"/>
    <property type="molecule type" value="Genomic_DNA"/>
</dbReference>
<gene>
    <name evidence="1" type="ORF">OAN307_c01340</name>
</gene>
<dbReference type="STRING" id="391626.OAN307_c01340"/>
<protein>
    <submittedName>
        <fullName evidence="1">Uncharacterized protein</fullName>
    </submittedName>
</protein>
<dbReference type="HOGENOM" id="CLU_2718367_0_0_5"/>
<evidence type="ECO:0000313" key="2">
    <source>
        <dbReference type="Proteomes" id="UP000005307"/>
    </source>
</evidence>
<sequence length="72" mass="7769">MIAFTTTKETEWSPGLHNAIIGAAAAKARFVGITSIKQKCCTMHEHQLSESCAAVSMVPANVRYGPSVTMMR</sequence>
<name>M9R820_9RHOB</name>